<dbReference type="VEuPathDB" id="FungiDB:PV08_01397"/>
<dbReference type="RefSeq" id="XP_016241035.1">
    <property type="nucleotide sequence ID" value="XM_016375759.1"/>
</dbReference>
<evidence type="ECO:0000313" key="3">
    <source>
        <dbReference type="Proteomes" id="UP000053328"/>
    </source>
</evidence>
<evidence type="ECO:0000256" key="1">
    <source>
        <dbReference type="ARBA" id="ARBA00038414"/>
    </source>
</evidence>
<gene>
    <name evidence="2" type="ORF">PV08_01397</name>
</gene>
<protein>
    <recommendedName>
        <fullName evidence="4">Asp/Glu/hydantoin racemase</fullName>
    </recommendedName>
</protein>
<dbReference type="EMBL" id="KN847492">
    <property type="protein sequence ID" value="KIW20819.1"/>
    <property type="molecule type" value="Genomic_DNA"/>
</dbReference>
<dbReference type="PANTHER" id="PTHR28047">
    <property type="entry name" value="PROTEIN DCG1"/>
    <property type="match status" value="1"/>
</dbReference>
<dbReference type="Pfam" id="PF01177">
    <property type="entry name" value="Asp_Glu_race"/>
    <property type="match status" value="1"/>
</dbReference>
<dbReference type="InterPro" id="IPR052186">
    <property type="entry name" value="Hydantoin_racemase-like"/>
</dbReference>
<comment type="similarity">
    <text evidence="1">Belongs to the HyuE racemase family.</text>
</comment>
<dbReference type="AlphaFoldDB" id="A0A0D2CB87"/>
<evidence type="ECO:0008006" key="4">
    <source>
        <dbReference type="Google" id="ProtNLM"/>
    </source>
</evidence>
<dbReference type="HOGENOM" id="CLU_053002_1_1_1"/>
<organism evidence="2 3">
    <name type="scientific">Exophiala spinifera</name>
    <dbReference type="NCBI Taxonomy" id="91928"/>
    <lineage>
        <taxon>Eukaryota</taxon>
        <taxon>Fungi</taxon>
        <taxon>Dikarya</taxon>
        <taxon>Ascomycota</taxon>
        <taxon>Pezizomycotina</taxon>
        <taxon>Eurotiomycetes</taxon>
        <taxon>Chaetothyriomycetidae</taxon>
        <taxon>Chaetothyriales</taxon>
        <taxon>Herpotrichiellaceae</taxon>
        <taxon>Exophiala</taxon>
    </lineage>
</organism>
<dbReference type="InterPro" id="IPR015942">
    <property type="entry name" value="Asp/Glu/hydantoin_racemase"/>
</dbReference>
<sequence length="240" mass="26071">MSIKRLLVINPNASPAITELVKSGTDSHLGPNIIPTYWTCPEGPAVLTSQADIDKSTKLCLRELKPMIEDYDAFLLACYADHPFSAALKVEVGSKPVVGVFEASVNAALEILQPPKRFVIMTTGKAYEKQLSDGVKRLLGESKVQSYFAGAVSTGISPPDTMPEISETARQKVREGVKRLMSNDEIEAICMGGVILYGMEDFVMQSCQAELGADTARKIVIIDQLEAGVAMLKHELKIDI</sequence>
<dbReference type="GeneID" id="27328480"/>
<dbReference type="PANTHER" id="PTHR28047:SF5">
    <property type="entry name" value="PROTEIN DCG1"/>
    <property type="match status" value="1"/>
</dbReference>
<dbReference type="Proteomes" id="UP000053328">
    <property type="component" value="Unassembled WGS sequence"/>
</dbReference>
<dbReference type="OrthoDB" id="412018at2759"/>
<keyword evidence="3" id="KW-1185">Reference proteome</keyword>
<dbReference type="GO" id="GO:0047661">
    <property type="term" value="F:amino-acid racemase activity"/>
    <property type="evidence" value="ECO:0007669"/>
    <property type="project" value="InterPro"/>
</dbReference>
<dbReference type="InterPro" id="IPR053714">
    <property type="entry name" value="Iso_Racemase_Enz_sf"/>
</dbReference>
<accession>A0A0D2CB87</accession>
<dbReference type="Gene3D" id="3.40.50.12500">
    <property type="match status" value="1"/>
</dbReference>
<proteinExistence type="inferred from homology"/>
<reference evidence="2 3" key="1">
    <citation type="submission" date="2015-01" db="EMBL/GenBank/DDBJ databases">
        <title>The Genome Sequence of Exophiala spinifera CBS89968.</title>
        <authorList>
            <consortium name="The Broad Institute Genomics Platform"/>
            <person name="Cuomo C."/>
            <person name="de Hoog S."/>
            <person name="Gorbushina A."/>
            <person name="Stielow B."/>
            <person name="Teixiera M."/>
            <person name="Abouelleil A."/>
            <person name="Chapman S.B."/>
            <person name="Priest M."/>
            <person name="Young S.K."/>
            <person name="Wortman J."/>
            <person name="Nusbaum C."/>
            <person name="Birren B."/>
        </authorList>
    </citation>
    <scope>NUCLEOTIDE SEQUENCE [LARGE SCALE GENOMIC DNA]</scope>
    <source>
        <strain evidence="2 3">CBS 89968</strain>
    </source>
</reference>
<evidence type="ECO:0000313" key="2">
    <source>
        <dbReference type="EMBL" id="KIW20819.1"/>
    </source>
</evidence>
<dbReference type="STRING" id="91928.A0A0D2CB87"/>
<name>A0A0D2CB87_9EURO</name>